<evidence type="ECO:0000256" key="2">
    <source>
        <dbReference type="ARBA" id="ARBA00006374"/>
    </source>
</evidence>
<name>R4X9U2_TAPDE</name>
<dbReference type="OrthoDB" id="2019504at2759"/>
<gene>
    <name evidence="6" type="ORF">TAPDE_002255</name>
</gene>
<dbReference type="InterPro" id="IPR016024">
    <property type="entry name" value="ARM-type_fold"/>
</dbReference>
<dbReference type="eggNOG" id="KOG3911">
    <property type="taxonomic scope" value="Eukaryota"/>
</dbReference>
<keyword evidence="3" id="KW-0698">rRNA processing</keyword>
<organism evidence="6 7">
    <name type="scientific">Taphrina deformans (strain PYCC 5710 / ATCC 11124 / CBS 356.35 / IMI 108563 / JCM 9778 / NBRC 8474)</name>
    <name type="common">Peach leaf curl fungus</name>
    <name type="synonym">Lalaria deformans</name>
    <dbReference type="NCBI Taxonomy" id="1097556"/>
    <lineage>
        <taxon>Eukaryota</taxon>
        <taxon>Fungi</taxon>
        <taxon>Dikarya</taxon>
        <taxon>Ascomycota</taxon>
        <taxon>Taphrinomycotina</taxon>
        <taxon>Taphrinomycetes</taxon>
        <taxon>Taphrinales</taxon>
        <taxon>Taphrinaceae</taxon>
        <taxon>Taphrina</taxon>
    </lineage>
</organism>
<keyword evidence="4" id="KW-0539">Nucleus</keyword>
<proteinExistence type="inferred from homology"/>
<dbReference type="InterPro" id="IPR010301">
    <property type="entry name" value="RRP1"/>
</dbReference>
<dbReference type="VEuPathDB" id="FungiDB:TAPDE_002255"/>
<reference evidence="6 7" key="1">
    <citation type="journal article" date="2013" name="MBio">
        <title>Genome sequencing of the plant pathogen Taphrina deformans, the causal agent of peach leaf curl.</title>
        <authorList>
            <person name="Cisse O.H."/>
            <person name="Almeida J.M.G.C.F."/>
            <person name="Fonseca A."/>
            <person name="Kumar A.A."/>
            <person name="Salojaervi J."/>
            <person name="Overmyer K."/>
            <person name="Hauser P.M."/>
            <person name="Pagni M."/>
        </authorList>
    </citation>
    <scope>NUCLEOTIDE SEQUENCE [LARGE SCALE GENOMIC DNA]</scope>
    <source>
        <strain evidence="7">PYCC 5710 / ATCC 11124 / CBS 356.35 / IMI 108563 / JCM 9778 / NBRC 8474</strain>
    </source>
</reference>
<feature type="compositionally biased region" description="Acidic residues" evidence="5">
    <location>
        <begin position="222"/>
        <end position="253"/>
    </location>
</feature>
<dbReference type="PANTHER" id="PTHR13026">
    <property type="entry name" value="NNP-1 PROTEIN NOVEL NUCLEAR PROTEIN 1 NOP52"/>
    <property type="match status" value="1"/>
</dbReference>
<dbReference type="SUPFAM" id="SSF48371">
    <property type="entry name" value="ARM repeat"/>
    <property type="match status" value="1"/>
</dbReference>
<feature type="region of interest" description="Disordered" evidence="5">
    <location>
        <begin position="217"/>
        <end position="253"/>
    </location>
</feature>
<evidence type="ECO:0000256" key="5">
    <source>
        <dbReference type="SAM" id="MobiDB-lite"/>
    </source>
</evidence>
<evidence type="ECO:0000256" key="1">
    <source>
        <dbReference type="ARBA" id="ARBA00004123"/>
    </source>
</evidence>
<comment type="similarity">
    <text evidence="2">Belongs to the RRP1 family.</text>
</comment>
<dbReference type="GO" id="GO:0005634">
    <property type="term" value="C:nucleus"/>
    <property type="evidence" value="ECO:0007669"/>
    <property type="project" value="UniProtKB-SubCell"/>
</dbReference>
<dbReference type="GO" id="GO:0030688">
    <property type="term" value="C:preribosome, small subunit precursor"/>
    <property type="evidence" value="ECO:0007669"/>
    <property type="project" value="InterPro"/>
</dbReference>
<dbReference type="STRING" id="1097556.R4X9U2"/>
<evidence type="ECO:0000256" key="4">
    <source>
        <dbReference type="ARBA" id="ARBA00023242"/>
    </source>
</evidence>
<comment type="subcellular location">
    <subcellularLocation>
        <location evidence="1">Nucleus</location>
    </subcellularLocation>
</comment>
<dbReference type="Proteomes" id="UP000013776">
    <property type="component" value="Unassembled WGS sequence"/>
</dbReference>
<keyword evidence="7" id="KW-1185">Reference proteome</keyword>
<evidence type="ECO:0000313" key="6">
    <source>
        <dbReference type="EMBL" id="CCG82247.1"/>
    </source>
</evidence>
<protein>
    <submittedName>
        <fullName evidence="6">Ribosomal RNA-processing protein 1 homolog</fullName>
    </submittedName>
</protein>
<dbReference type="Pfam" id="PF05997">
    <property type="entry name" value="Nop52"/>
    <property type="match status" value="1"/>
</dbReference>
<dbReference type="EMBL" id="CAHR02000075">
    <property type="protein sequence ID" value="CCG82247.1"/>
    <property type="molecule type" value="Genomic_DNA"/>
</dbReference>
<dbReference type="AlphaFoldDB" id="R4X9U2"/>
<dbReference type="PANTHER" id="PTHR13026:SF0">
    <property type="entry name" value="RIBOSOMAL RNA PROCESSING 1B"/>
    <property type="match status" value="1"/>
</dbReference>
<evidence type="ECO:0000256" key="3">
    <source>
        <dbReference type="ARBA" id="ARBA00022552"/>
    </source>
</evidence>
<comment type="caution">
    <text evidence="6">The sequence shown here is derived from an EMBL/GenBank/DDBJ whole genome shotgun (WGS) entry which is preliminary data.</text>
</comment>
<evidence type="ECO:0000313" key="7">
    <source>
        <dbReference type="Proteomes" id="UP000013776"/>
    </source>
</evidence>
<dbReference type="GO" id="GO:0006364">
    <property type="term" value="P:rRNA processing"/>
    <property type="evidence" value="ECO:0007669"/>
    <property type="project" value="UniProtKB-KW"/>
</dbReference>
<sequence>MSSPFLKQLVASDRKIRDAALASLTKFLSANRQFEELELLKLWKGLFYCFWHSDRTLVQQNLANDLSNLVLTVRDNNLMPFLNAFWITICREWNSIDILRLDKFYTLLRRFIGTAFQKLRKLSWKESFVNEYISLLEALPLSVDNVKVPNGIRYHLADIYIEELSKAVPEQERKKVPIDIFLRPFETIITKSPTKAVRLRVMKSVFEDKTLTEYGYEMAADASDDGELPDADSDGESEEVDEDDEEAEFAGFD</sequence>
<accession>R4X9U2</accession>